<name>A0A941GTH1_9CHRO</name>
<evidence type="ECO:0000256" key="1">
    <source>
        <dbReference type="ARBA" id="ARBA00004370"/>
    </source>
</evidence>
<keyword evidence="4 5" id="KW-0472">Membrane</keyword>
<feature type="domain" description="Receptor ligand binding region" evidence="6">
    <location>
        <begin position="290"/>
        <end position="611"/>
    </location>
</feature>
<evidence type="ECO:0000313" key="7">
    <source>
        <dbReference type="EMBL" id="MBR8827867.1"/>
    </source>
</evidence>
<dbReference type="Proteomes" id="UP000767446">
    <property type="component" value="Unassembled WGS sequence"/>
</dbReference>
<comment type="caution">
    <text evidence="7">The sequence shown here is derived from an EMBL/GenBank/DDBJ whole genome shotgun (WGS) entry which is preliminary data.</text>
</comment>
<dbReference type="PANTHER" id="PTHR30483:SF6">
    <property type="entry name" value="PERIPLASMIC BINDING PROTEIN OF ABC TRANSPORTER FOR NATURAL AMINO ACIDS"/>
    <property type="match status" value="1"/>
</dbReference>
<dbReference type="GO" id="GO:0016020">
    <property type="term" value="C:membrane"/>
    <property type="evidence" value="ECO:0007669"/>
    <property type="project" value="UniProtKB-SubCell"/>
</dbReference>
<reference evidence="7" key="1">
    <citation type="submission" date="2021-02" db="EMBL/GenBank/DDBJ databases">
        <title>Metagenome analyses of Stigonema ocellatum DSM 106950, Chlorogloea purpurea SAG 13.99 and Gomphosphaeria aponina DSM 107014.</title>
        <authorList>
            <person name="Marter P."/>
            <person name="Huang S."/>
        </authorList>
    </citation>
    <scope>NUCLEOTIDE SEQUENCE</scope>
    <source>
        <strain evidence="7">JP213</strain>
    </source>
</reference>
<dbReference type="PANTHER" id="PTHR30483">
    <property type="entry name" value="LEUCINE-SPECIFIC-BINDING PROTEIN"/>
    <property type="match status" value="1"/>
</dbReference>
<evidence type="ECO:0000256" key="2">
    <source>
        <dbReference type="ARBA" id="ARBA00022692"/>
    </source>
</evidence>
<accession>A0A941GTH1</accession>
<feature type="transmembrane region" description="Helical" evidence="5">
    <location>
        <begin position="133"/>
        <end position="151"/>
    </location>
</feature>
<keyword evidence="3 5" id="KW-1133">Transmembrane helix</keyword>
<keyword evidence="2 5" id="KW-0812">Transmembrane</keyword>
<evidence type="ECO:0000256" key="5">
    <source>
        <dbReference type="SAM" id="Phobius"/>
    </source>
</evidence>
<evidence type="ECO:0000256" key="3">
    <source>
        <dbReference type="ARBA" id="ARBA00022989"/>
    </source>
</evidence>
<dbReference type="EMBL" id="JADQBC010000046">
    <property type="protein sequence ID" value="MBR8827867.1"/>
    <property type="molecule type" value="Genomic_DNA"/>
</dbReference>
<dbReference type="Pfam" id="PF01094">
    <property type="entry name" value="ANF_receptor"/>
    <property type="match status" value="1"/>
</dbReference>
<dbReference type="InterPro" id="IPR051010">
    <property type="entry name" value="BCAA_transport"/>
</dbReference>
<dbReference type="InterPro" id="IPR028082">
    <property type="entry name" value="Peripla_BP_I"/>
</dbReference>
<protein>
    <submittedName>
        <fullName evidence="7">ABC transporter substrate-binding protein</fullName>
    </submittedName>
</protein>
<gene>
    <name evidence="7" type="ORF">DSM107014_08190</name>
</gene>
<organism evidence="7 8">
    <name type="scientific">Gomphosphaeria aponina SAG 52.96 = DSM 107014</name>
    <dbReference type="NCBI Taxonomy" id="1521640"/>
    <lineage>
        <taxon>Bacteria</taxon>
        <taxon>Bacillati</taxon>
        <taxon>Cyanobacteriota</taxon>
        <taxon>Cyanophyceae</taxon>
        <taxon>Oscillatoriophycideae</taxon>
        <taxon>Chroococcales</taxon>
        <taxon>Gomphosphaeriaceae</taxon>
        <taxon>Gomphosphaeria</taxon>
    </lineage>
</organism>
<proteinExistence type="predicted"/>
<evidence type="ECO:0000313" key="8">
    <source>
        <dbReference type="Proteomes" id="UP000767446"/>
    </source>
</evidence>
<comment type="subcellular location">
    <subcellularLocation>
        <location evidence="1">Membrane</location>
    </subcellularLocation>
</comment>
<dbReference type="CDD" id="cd06268">
    <property type="entry name" value="PBP1_ABC_transporter_LIVBP-like"/>
    <property type="match status" value="1"/>
</dbReference>
<sequence length="634" mass="72495">MSIDSLRQELEKFYYLNNREPNAAEKKRIQQNHRVLAPEANRIFNDVLTKYNAQKLRWQTNRNIWQNYFISLKNIINPQTRSFDIQQLSELENTLEATGLTPEEFNWIQEKVILSLQKVGPTPPPPWLRRWQIILYILLGFLLALLLPHLMTNKDKLINFILPPVPVVITDFCPTTTLLSCGEKANFVNFPKNQPSLPEEVDGRTAFSNTKYEEAVKSLKIAWQKEGDPSILIALSNAQVLLDIQERRISKDRVFTLVAQIPYGDSTTNQMPNWIPQNFLMGVAWKQQEFNQKNPSNFKLMVLMADDKNDRNQAQTVANEIVNTKNILGVIGPYSSSIATYITGIFSKGKLVLVSPSSTTPELIFDPNQVPNREFLFRIVSRLDKKATQDLANYLVNIKGFKKFIIFTTTGESFGVQYTEDFKKQLGLLNITDITEYLLAEQTQSTIDTFKRQYDPQTTAFLISPHAHTDNKENLRKIDLINYNQGFFFMGGSNTVFTPDVYNGKVDPNYIEDKLVVTVPIFPTPAQLEKWQEFLTSTEVSQNVITQSTEELAWINILAFDSTQVFIEAITRLLEEKKPVTRAGIHTMLKSNFKTEGLTGAIAFDEKGDRVEAFNSLIRPDCSSGTCKWVEVPY</sequence>
<dbReference type="SUPFAM" id="SSF53822">
    <property type="entry name" value="Periplasmic binding protein-like I"/>
    <property type="match status" value="1"/>
</dbReference>
<dbReference type="Gene3D" id="3.40.50.2300">
    <property type="match status" value="2"/>
</dbReference>
<dbReference type="InterPro" id="IPR001828">
    <property type="entry name" value="ANF_lig-bd_rcpt"/>
</dbReference>
<evidence type="ECO:0000256" key="4">
    <source>
        <dbReference type="ARBA" id="ARBA00023136"/>
    </source>
</evidence>
<dbReference type="AlphaFoldDB" id="A0A941GTH1"/>
<evidence type="ECO:0000259" key="6">
    <source>
        <dbReference type="Pfam" id="PF01094"/>
    </source>
</evidence>